<evidence type="ECO:0008006" key="4">
    <source>
        <dbReference type="Google" id="ProtNLM"/>
    </source>
</evidence>
<organism evidence="2 3">
    <name type="scientific">Sphingomonas hankookensis</name>
    <dbReference type="NCBI Taxonomy" id="563996"/>
    <lineage>
        <taxon>Bacteria</taxon>
        <taxon>Pseudomonadati</taxon>
        <taxon>Pseudomonadota</taxon>
        <taxon>Alphaproteobacteria</taxon>
        <taxon>Sphingomonadales</taxon>
        <taxon>Sphingomonadaceae</taxon>
        <taxon>Sphingomonas</taxon>
    </lineage>
</organism>
<dbReference type="EMBL" id="LQQO01000034">
    <property type="protein sequence ID" value="KZE11525.1"/>
    <property type="molecule type" value="Genomic_DNA"/>
</dbReference>
<proteinExistence type="predicted"/>
<gene>
    <name evidence="2" type="ORF">AVT10_04580</name>
</gene>
<dbReference type="RefSeq" id="WP_066692085.1">
    <property type="nucleotide sequence ID" value="NZ_CP117025.1"/>
</dbReference>
<dbReference type="InterPro" id="IPR021109">
    <property type="entry name" value="Peptidase_aspartic_dom_sf"/>
</dbReference>
<evidence type="ECO:0000313" key="3">
    <source>
        <dbReference type="Proteomes" id="UP000076609"/>
    </source>
</evidence>
<dbReference type="SUPFAM" id="SSF50156">
    <property type="entry name" value="PDZ domain-like"/>
    <property type="match status" value="1"/>
</dbReference>
<protein>
    <recommendedName>
        <fullName evidence="4">PDZ domain-containing protein</fullName>
    </recommendedName>
</protein>
<dbReference type="Pfam" id="PF13650">
    <property type="entry name" value="Asp_protease_2"/>
    <property type="match status" value="1"/>
</dbReference>
<feature type="signal peptide" evidence="1">
    <location>
        <begin position="1"/>
        <end position="18"/>
    </location>
</feature>
<dbReference type="Gene3D" id="2.30.42.10">
    <property type="match status" value="1"/>
</dbReference>
<comment type="caution">
    <text evidence="2">The sequence shown here is derived from an EMBL/GenBank/DDBJ whole genome shotgun (WGS) entry which is preliminary data.</text>
</comment>
<name>A0ABR5YB70_9SPHN</name>
<evidence type="ECO:0000256" key="1">
    <source>
        <dbReference type="SAM" id="SignalP"/>
    </source>
</evidence>
<keyword evidence="3" id="KW-1185">Reference proteome</keyword>
<dbReference type="Proteomes" id="UP000076609">
    <property type="component" value="Unassembled WGS sequence"/>
</dbReference>
<evidence type="ECO:0000313" key="2">
    <source>
        <dbReference type="EMBL" id="KZE11525.1"/>
    </source>
</evidence>
<accession>A0ABR5YB70</accession>
<reference evidence="3" key="1">
    <citation type="submission" date="2016-01" db="EMBL/GenBank/DDBJ databases">
        <title>Draft genome of Chromobacterium sp. F49.</title>
        <authorList>
            <person name="Hong K.W."/>
        </authorList>
    </citation>
    <scope>NUCLEOTIDE SEQUENCE [LARGE SCALE GENOMIC DNA]</scope>
    <source>
        <strain evidence="3">CN3</strain>
    </source>
</reference>
<keyword evidence="1" id="KW-0732">Signal</keyword>
<sequence>MLRLSFALLLCAPVAAHAQGQLAADAEARWVPFTLTAANHLRFAMTIDGVAAQALLDTGLNHSAVSREFARRAKLTVDTQDAAAGVALGGAIRVDWAATKTVAFGAFSRSGGRVAVIDLPKLLASASGDAEVLVGTDLIARHAIDIDFANRRFRLLPSGRMPFAGTRVPMSLQAGSGLYLTEATLGKHRVRPLLVDTGDGGSLSVARSQWRAAGLKGARVTSTIAFGAGGVVDAGMTVTDKVALGGVPTGPIELRIEGDGGFTKQVRVAGRVGTGLLLRYRVLLDPVAGQMVVTPNPFAPPPPLKSTSGLLLGYDRARLRVLHVMSGGPAAKAGWKADELICAVEGKPVSLTPDGGVDVRWGTDTPGRVVKLALCDGAERSLTLANFY</sequence>
<feature type="chain" id="PRO_5047054997" description="PDZ domain-containing protein" evidence="1">
    <location>
        <begin position="19"/>
        <end position="388"/>
    </location>
</feature>
<dbReference type="InterPro" id="IPR036034">
    <property type="entry name" value="PDZ_sf"/>
</dbReference>
<dbReference type="Gene3D" id="2.40.70.10">
    <property type="entry name" value="Acid Proteases"/>
    <property type="match status" value="2"/>
</dbReference>
<dbReference type="SUPFAM" id="SSF50630">
    <property type="entry name" value="Acid proteases"/>
    <property type="match status" value="1"/>
</dbReference>